<evidence type="ECO:0000313" key="2">
    <source>
        <dbReference type="EMBL" id="RMX60201.1"/>
    </source>
</evidence>
<dbReference type="Proteomes" id="UP000275408">
    <property type="component" value="Unassembled WGS sequence"/>
</dbReference>
<gene>
    <name evidence="2" type="ORF">pdam_00024108</name>
</gene>
<accession>A0A3M6V2P5</accession>
<evidence type="ECO:0000313" key="3">
    <source>
        <dbReference type="Proteomes" id="UP000275408"/>
    </source>
</evidence>
<organism evidence="2 3">
    <name type="scientific">Pocillopora damicornis</name>
    <name type="common">Cauliflower coral</name>
    <name type="synonym">Millepora damicornis</name>
    <dbReference type="NCBI Taxonomy" id="46731"/>
    <lineage>
        <taxon>Eukaryota</taxon>
        <taxon>Metazoa</taxon>
        <taxon>Cnidaria</taxon>
        <taxon>Anthozoa</taxon>
        <taxon>Hexacorallia</taxon>
        <taxon>Scleractinia</taxon>
        <taxon>Astrocoeniina</taxon>
        <taxon>Pocilloporidae</taxon>
        <taxon>Pocillopora</taxon>
    </lineage>
</organism>
<dbReference type="EMBL" id="RCHS01000224">
    <property type="protein sequence ID" value="RMX60201.1"/>
    <property type="molecule type" value="Genomic_DNA"/>
</dbReference>
<dbReference type="AlphaFoldDB" id="A0A3M6V2P5"/>
<feature type="region of interest" description="Disordered" evidence="1">
    <location>
        <begin position="1"/>
        <end position="39"/>
    </location>
</feature>
<feature type="compositionally biased region" description="Polar residues" evidence="1">
    <location>
        <begin position="1"/>
        <end position="20"/>
    </location>
</feature>
<comment type="caution">
    <text evidence="2">The sequence shown here is derived from an EMBL/GenBank/DDBJ whole genome shotgun (WGS) entry which is preliminary data.</text>
</comment>
<reference evidence="2 3" key="1">
    <citation type="journal article" date="2018" name="Sci. Rep.">
        <title>Comparative analysis of the Pocillopora damicornis genome highlights role of immune system in coral evolution.</title>
        <authorList>
            <person name="Cunning R."/>
            <person name="Bay R.A."/>
            <person name="Gillette P."/>
            <person name="Baker A.C."/>
            <person name="Traylor-Knowles N."/>
        </authorList>
    </citation>
    <scope>NUCLEOTIDE SEQUENCE [LARGE SCALE GENOMIC DNA]</scope>
    <source>
        <strain evidence="2">RSMAS</strain>
        <tissue evidence="2">Whole animal</tissue>
    </source>
</reference>
<protein>
    <submittedName>
        <fullName evidence="2">Uncharacterized protein</fullName>
    </submittedName>
</protein>
<name>A0A3M6V2P5_POCDA</name>
<proteinExistence type="predicted"/>
<keyword evidence="3" id="KW-1185">Reference proteome</keyword>
<evidence type="ECO:0000256" key="1">
    <source>
        <dbReference type="SAM" id="MobiDB-lite"/>
    </source>
</evidence>
<sequence length="293" mass="32685">MGRNNPSSKCGQNSQVNSQGEFKRETKITGGGWPPKSPSIASKEIIEVLEDTPVFSYLTGFETGWEMFGHNDLTSETKTEDAHLLAESAKTVFEEDCLSLNEGMHSSPAKADEWKKPSKRISNGDVLKMQHECLCTQKEIIAKKEFAEFKREAKIIRGSWPPKSLSVASKEIIEALEDTRSFSGLIGFETGEDAHLPGESAKTVFEEDCLSLNEDMHSSSAKADEQKKPSKRISNDDVIKMQYECLCTQKETLNLKKQKLKLQVHLLEQQVNANQTFTTALNANFEVANADSF</sequence>